<dbReference type="EMBL" id="ADAS02001365">
    <property type="protein sequence ID" value="OAV86270.1"/>
    <property type="molecule type" value="Genomic_DNA"/>
</dbReference>
<reference evidence="2" key="2">
    <citation type="submission" date="2016-05" db="EMBL/GenBank/DDBJ databases">
        <title>Comparative analysis highlights variable genome content of wheat rusts and divergence of the mating loci.</title>
        <authorList>
            <person name="Cuomo C.A."/>
            <person name="Bakkeren G."/>
            <person name="Szabo L."/>
            <person name="Khalil H."/>
            <person name="Joly D."/>
            <person name="Goldberg J."/>
            <person name="Young S."/>
            <person name="Zeng Q."/>
            <person name="Fellers J."/>
        </authorList>
    </citation>
    <scope>NUCLEOTIDE SEQUENCE [LARGE SCALE GENOMIC DNA]</scope>
    <source>
        <strain evidence="2">1-1 BBBD Race 1</strain>
    </source>
</reference>
<proteinExistence type="predicted"/>
<gene>
    <name evidence="2" type="ORF">PTTG_02324</name>
</gene>
<dbReference type="Proteomes" id="UP000005240">
    <property type="component" value="Unassembled WGS sequence"/>
</dbReference>
<evidence type="ECO:0000313" key="4">
    <source>
        <dbReference type="Proteomes" id="UP000005240"/>
    </source>
</evidence>
<feature type="compositionally biased region" description="Basic and acidic residues" evidence="1">
    <location>
        <begin position="67"/>
        <end position="76"/>
    </location>
</feature>
<name>A0A180G0Y7_PUCT1</name>
<protein>
    <submittedName>
        <fullName evidence="2 3">Uncharacterized protein</fullName>
    </submittedName>
</protein>
<feature type="region of interest" description="Disordered" evidence="1">
    <location>
        <begin position="22"/>
        <end position="86"/>
    </location>
</feature>
<dbReference type="EnsemblFungi" id="PTTG_02324-t43_1">
    <property type="protein sequence ID" value="PTTG_02324-t43_1-p1"/>
    <property type="gene ID" value="PTTG_02324"/>
</dbReference>
<evidence type="ECO:0000256" key="1">
    <source>
        <dbReference type="SAM" id="MobiDB-lite"/>
    </source>
</evidence>
<keyword evidence="4" id="KW-1185">Reference proteome</keyword>
<reference evidence="3 4" key="3">
    <citation type="journal article" date="2017" name="G3 (Bethesda)">
        <title>Comparative analysis highlights variable genome content of wheat rusts and divergence of the mating loci.</title>
        <authorList>
            <person name="Cuomo C.A."/>
            <person name="Bakkeren G."/>
            <person name="Khalil H.B."/>
            <person name="Panwar V."/>
            <person name="Joly D."/>
            <person name="Linning R."/>
            <person name="Sakthikumar S."/>
            <person name="Song X."/>
            <person name="Adiconis X."/>
            <person name="Fan L."/>
            <person name="Goldberg J.M."/>
            <person name="Levin J.Z."/>
            <person name="Young S."/>
            <person name="Zeng Q."/>
            <person name="Anikster Y."/>
            <person name="Bruce M."/>
            <person name="Wang M."/>
            <person name="Yin C."/>
            <person name="McCallum B."/>
            <person name="Szabo L.J."/>
            <person name="Hulbert S."/>
            <person name="Chen X."/>
            <person name="Fellers J.P."/>
        </authorList>
    </citation>
    <scope>NUCLEOTIDE SEQUENCE</scope>
    <source>
        <strain evidence="3">isolate 1-1 / race 1 (BBBD)</strain>
        <strain evidence="4">Isolate 1-1 / race 1 (BBBD)</strain>
    </source>
</reference>
<dbReference type="AlphaFoldDB" id="A0A180G0Y7"/>
<organism evidence="2">
    <name type="scientific">Puccinia triticina (isolate 1-1 / race 1 (BBBD))</name>
    <name type="common">Brown leaf rust fungus</name>
    <dbReference type="NCBI Taxonomy" id="630390"/>
    <lineage>
        <taxon>Eukaryota</taxon>
        <taxon>Fungi</taxon>
        <taxon>Dikarya</taxon>
        <taxon>Basidiomycota</taxon>
        <taxon>Pucciniomycotina</taxon>
        <taxon>Pucciniomycetes</taxon>
        <taxon>Pucciniales</taxon>
        <taxon>Pucciniaceae</taxon>
        <taxon>Puccinia</taxon>
    </lineage>
</organism>
<reference evidence="2" key="1">
    <citation type="submission" date="2009-11" db="EMBL/GenBank/DDBJ databases">
        <authorList>
            <consortium name="The Broad Institute Genome Sequencing Platform"/>
            <person name="Ward D."/>
            <person name="Feldgarden M."/>
            <person name="Earl A."/>
            <person name="Young S.K."/>
            <person name="Zeng Q."/>
            <person name="Koehrsen M."/>
            <person name="Alvarado L."/>
            <person name="Berlin A."/>
            <person name="Bochicchio J."/>
            <person name="Borenstein D."/>
            <person name="Chapman S.B."/>
            <person name="Chen Z."/>
            <person name="Engels R."/>
            <person name="Freedman E."/>
            <person name="Gellesch M."/>
            <person name="Goldberg J."/>
            <person name="Griggs A."/>
            <person name="Gujja S."/>
            <person name="Heilman E."/>
            <person name="Heiman D."/>
            <person name="Hepburn T."/>
            <person name="Howarth C."/>
            <person name="Jen D."/>
            <person name="Larson L."/>
            <person name="Lewis B."/>
            <person name="Mehta T."/>
            <person name="Park D."/>
            <person name="Pearson M."/>
            <person name="Roberts A."/>
            <person name="Saif S."/>
            <person name="Shea T."/>
            <person name="Shenoy N."/>
            <person name="Sisk P."/>
            <person name="Stolte C."/>
            <person name="Sykes S."/>
            <person name="Thomson T."/>
            <person name="Walk T."/>
            <person name="White J."/>
            <person name="Yandava C."/>
            <person name="Izard J."/>
            <person name="Baranova O.V."/>
            <person name="Blanton J.M."/>
            <person name="Tanner A.C."/>
            <person name="Dewhirst F.E."/>
            <person name="Haas B."/>
            <person name="Nusbaum C."/>
            <person name="Birren B."/>
        </authorList>
    </citation>
    <scope>NUCLEOTIDE SEQUENCE [LARGE SCALE GENOMIC DNA]</scope>
    <source>
        <strain evidence="2">1-1 BBBD Race 1</strain>
    </source>
</reference>
<accession>A0A180G0Y7</accession>
<feature type="compositionally biased region" description="Basic and acidic residues" evidence="1">
    <location>
        <begin position="33"/>
        <end position="42"/>
    </location>
</feature>
<evidence type="ECO:0000313" key="2">
    <source>
        <dbReference type="EMBL" id="OAV86270.1"/>
    </source>
</evidence>
<feature type="compositionally biased region" description="Low complexity" evidence="1">
    <location>
        <begin position="52"/>
        <end position="64"/>
    </location>
</feature>
<dbReference type="VEuPathDB" id="FungiDB:PTTG_02324"/>
<evidence type="ECO:0000313" key="3">
    <source>
        <dbReference type="EnsemblFungi" id="PTTG_02324-t43_1-p1"/>
    </source>
</evidence>
<reference evidence="3" key="4">
    <citation type="submission" date="2025-05" db="UniProtKB">
        <authorList>
            <consortium name="EnsemblFungi"/>
        </authorList>
    </citation>
    <scope>IDENTIFICATION</scope>
    <source>
        <strain evidence="3">isolate 1-1 / race 1 (BBBD)</strain>
    </source>
</reference>
<feature type="region of interest" description="Disordered" evidence="1">
    <location>
        <begin position="103"/>
        <end position="128"/>
    </location>
</feature>
<sequence length="304" mass="33148">MTPPPNCADCSNAKDYVQQAQPWARKHGVNKPLVDKLLKRPQEPASTPPAGPSSAARPSPTAGSKRPLADSTDRSSKRPCPAGPQTLGLAARFSACPRDPTLIVLSPEPTFPQAPGSHPSQGHRDGTKQPVPYSFRFTAQFPAVRSAHQNPASQSRPRLFDPYVGVHKPAFSADQYHPNGASTPCPAGRYSGLLNRQIAEIAHDLHDTFPKNPLWEQAVFPATAVLECVGAFRNMYRALLYLSAVTPAQRRCRYAVFLIGINQLVKRLELAVVVPTDEHTLRAQQDLEETLQNKPHPTQPTAAD</sequence>